<reference evidence="3" key="1">
    <citation type="journal article" date="2015" name="PLoS Genet.">
        <title>The dynamic genome and transcriptome of the human fungal pathogen Blastomyces and close relative Emmonsia.</title>
        <authorList>
            <person name="Munoz J.F."/>
            <person name="Gauthier G.M."/>
            <person name="Desjardins C.A."/>
            <person name="Gallo J.E."/>
            <person name="Holder J."/>
            <person name="Sullivan T.D."/>
            <person name="Marty A.J."/>
            <person name="Carmen J.C."/>
            <person name="Chen Z."/>
            <person name="Ding L."/>
            <person name="Gujja S."/>
            <person name="Magrini V."/>
            <person name="Misas E."/>
            <person name="Mitreva M."/>
            <person name="Priest M."/>
            <person name="Saif S."/>
            <person name="Whiston E.A."/>
            <person name="Young S."/>
            <person name="Zeng Q."/>
            <person name="Goldman W.E."/>
            <person name="Mardis E.R."/>
            <person name="Taylor J.W."/>
            <person name="McEwen J.G."/>
            <person name="Clay O.K."/>
            <person name="Klein B.S."/>
            <person name="Cuomo C.A."/>
        </authorList>
    </citation>
    <scope>NUCLEOTIDE SEQUENCE [LARGE SCALE GENOMIC DNA]</scope>
    <source>
        <strain evidence="3">ER-3 / ATCC MYA-2586</strain>
    </source>
</reference>
<feature type="compositionally biased region" description="Low complexity" evidence="1">
    <location>
        <begin position="410"/>
        <end position="427"/>
    </location>
</feature>
<keyword evidence="3" id="KW-1185">Reference proteome</keyword>
<feature type="compositionally biased region" description="Polar residues" evidence="1">
    <location>
        <begin position="398"/>
        <end position="409"/>
    </location>
</feature>
<feature type="compositionally biased region" description="Basic residues" evidence="1">
    <location>
        <begin position="521"/>
        <end position="532"/>
    </location>
</feature>
<evidence type="ECO:0000313" key="3">
    <source>
        <dbReference type="Proteomes" id="UP000002039"/>
    </source>
</evidence>
<feature type="compositionally biased region" description="Basic and acidic residues" evidence="1">
    <location>
        <begin position="488"/>
        <end position="503"/>
    </location>
</feature>
<proteinExistence type="predicted"/>
<evidence type="ECO:0000256" key="1">
    <source>
        <dbReference type="SAM" id="MobiDB-lite"/>
    </source>
</evidence>
<feature type="region of interest" description="Disordered" evidence="1">
    <location>
        <begin position="396"/>
        <end position="598"/>
    </location>
</feature>
<feature type="region of interest" description="Disordered" evidence="1">
    <location>
        <begin position="104"/>
        <end position="128"/>
    </location>
</feature>
<feature type="region of interest" description="Disordered" evidence="1">
    <location>
        <begin position="56"/>
        <end position="79"/>
    </location>
</feature>
<dbReference type="RefSeq" id="XP_045272763.1">
    <property type="nucleotide sequence ID" value="XM_045423924.1"/>
</dbReference>
<feature type="compositionally biased region" description="Polar residues" evidence="1">
    <location>
        <begin position="554"/>
        <end position="565"/>
    </location>
</feature>
<dbReference type="GeneID" id="69029767"/>
<accession>A0ABP2ETB6</accession>
<evidence type="ECO:0000313" key="2">
    <source>
        <dbReference type="EMBL" id="EEQ84882.1"/>
    </source>
</evidence>
<protein>
    <submittedName>
        <fullName evidence="2">Uncharacterized protein</fullName>
    </submittedName>
</protein>
<gene>
    <name evidence="2" type="ORF">BDCG_08151</name>
</gene>
<feature type="compositionally biased region" description="Basic and acidic residues" evidence="1">
    <location>
        <begin position="434"/>
        <end position="447"/>
    </location>
</feature>
<name>A0ABP2ETB6_AJEDR</name>
<dbReference type="EMBL" id="EQ999982">
    <property type="protein sequence ID" value="EEQ84882.1"/>
    <property type="molecule type" value="Genomic_DNA"/>
</dbReference>
<feature type="compositionally biased region" description="Low complexity" evidence="1">
    <location>
        <begin position="64"/>
        <end position="76"/>
    </location>
</feature>
<sequence>MFVNLDSTADATAAQTHEFSNQENSPPTASLLSRSAAVIFPLGFVSSTKNRWNSGVPQPVMIQTSTTTSPLTTPRLSIDEDYVPADPTNIGLHSRAREASAIDTKKQLQHRTKSSFSFAHPPPSTRRKRLGLRPKLLLQLHRVSHISRPIPTIDVLSSTICSGPRKFPCRYRGKDSPSANDLLLVTSDAYEQAGAEDDRSVSSDDDPQNDRDVVATVCHHRKDSGKAGAMAEISLQQGSRWEVSHLPSGGYEFTGTTESGEQRCARWVLRGKAGSRRVSGSSNGADNTFDDGKRFTFSIIDPNTRRHPVLAWMSRQGIDILDKYPLFSAQTQRSSSPASPKGPHLAAATTPPQTNDYSDPPLIETDDHLRTLIVVSGVWVAFREGWPQTPLYADVLPTTPTTAGPRTSISSSSQQQQQQQQQQQRSQLAQNSRNDTEKVGTVDDSTRSKSFPFTGGRLLLGGPGLIHRAKTLNENSKKSASPRRTVPQRKENRLVDDVKDVPSHDTQSPLHAESLTIAKQTQKRRGSRRRSRGDRGQYLSPENSLPPPRYSYGEDSQNDALSSAATVYIGQGKPEQQSKGKRWRRLSNLLGMKGPAAT</sequence>
<feature type="region of interest" description="Disordered" evidence="1">
    <location>
        <begin position="331"/>
        <end position="362"/>
    </location>
</feature>
<dbReference type="Proteomes" id="UP000002039">
    <property type="component" value="Unassembled WGS sequence"/>
</dbReference>
<organism evidence="2 3">
    <name type="scientific">Ajellomyces dermatitidis (strain ER-3 / ATCC MYA-2586)</name>
    <name type="common">Blastomyces dermatitidis</name>
    <dbReference type="NCBI Taxonomy" id="559297"/>
    <lineage>
        <taxon>Eukaryota</taxon>
        <taxon>Fungi</taxon>
        <taxon>Dikarya</taxon>
        <taxon>Ascomycota</taxon>
        <taxon>Pezizomycotina</taxon>
        <taxon>Eurotiomycetes</taxon>
        <taxon>Eurotiomycetidae</taxon>
        <taxon>Onygenales</taxon>
        <taxon>Ajellomycetaceae</taxon>
        <taxon>Blastomyces</taxon>
    </lineage>
</organism>